<comment type="caution">
    <text evidence="2">The sequence shown here is derived from an EMBL/GenBank/DDBJ whole genome shotgun (WGS) entry which is preliminary data.</text>
</comment>
<proteinExistence type="predicted"/>
<dbReference type="EMBL" id="JAGEUA010000003">
    <property type="protein sequence ID" value="KAL0993095.1"/>
    <property type="molecule type" value="Genomic_DNA"/>
</dbReference>
<name>A0ABD0XJ16_UMBPY</name>
<protein>
    <submittedName>
        <fullName evidence="2">Uncharacterized protein</fullName>
    </submittedName>
</protein>
<organism evidence="2 3">
    <name type="scientific">Umbra pygmaea</name>
    <name type="common">Eastern mudminnow</name>
    <dbReference type="NCBI Taxonomy" id="75934"/>
    <lineage>
        <taxon>Eukaryota</taxon>
        <taxon>Metazoa</taxon>
        <taxon>Chordata</taxon>
        <taxon>Craniata</taxon>
        <taxon>Vertebrata</taxon>
        <taxon>Euteleostomi</taxon>
        <taxon>Actinopterygii</taxon>
        <taxon>Neopterygii</taxon>
        <taxon>Teleostei</taxon>
        <taxon>Protacanthopterygii</taxon>
        <taxon>Esociformes</taxon>
        <taxon>Umbridae</taxon>
        <taxon>Umbra</taxon>
    </lineage>
</organism>
<evidence type="ECO:0000313" key="3">
    <source>
        <dbReference type="Proteomes" id="UP001557470"/>
    </source>
</evidence>
<feature type="compositionally biased region" description="Polar residues" evidence="1">
    <location>
        <begin position="1"/>
        <end position="19"/>
    </location>
</feature>
<evidence type="ECO:0000313" key="2">
    <source>
        <dbReference type="EMBL" id="KAL0993095.1"/>
    </source>
</evidence>
<feature type="region of interest" description="Disordered" evidence="1">
    <location>
        <begin position="1"/>
        <end position="21"/>
    </location>
</feature>
<evidence type="ECO:0000256" key="1">
    <source>
        <dbReference type="SAM" id="MobiDB-lite"/>
    </source>
</evidence>
<accession>A0ABD0XJ16</accession>
<sequence>MFMAETQENSSKMSQPSSTSEEHLHVSSKFCLIRSHLDCQTENHVSEGFHSFLSAEEEGFLSSLKNTGTLERPSSCIEGCPGDTLEVRKSFPAIT</sequence>
<reference evidence="2 3" key="1">
    <citation type="submission" date="2024-06" db="EMBL/GenBank/DDBJ databases">
        <authorList>
            <person name="Pan Q."/>
            <person name="Wen M."/>
            <person name="Jouanno E."/>
            <person name="Zahm M."/>
            <person name="Klopp C."/>
            <person name="Cabau C."/>
            <person name="Louis A."/>
            <person name="Berthelot C."/>
            <person name="Parey E."/>
            <person name="Roest Crollius H."/>
            <person name="Montfort J."/>
            <person name="Robinson-Rechavi M."/>
            <person name="Bouchez O."/>
            <person name="Lampietro C."/>
            <person name="Lopez Roques C."/>
            <person name="Donnadieu C."/>
            <person name="Postlethwait J."/>
            <person name="Bobe J."/>
            <person name="Verreycken H."/>
            <person name="Guiguen Y."/>
        </authorList>
    </citation>
    <scope>NUCLEOTIDE SEQUENCE [LARGE SCALE GENOMIC DNA]</scope>
    <source>
        <strain evidence="2">Up_M1</strain>
        <tissue evidence="2">Testis</tissue>
    </source>
</reference>
<gene>
    <name evidence="2" type="ORF">UPYG_G00103170</name>
</gene>
<keyword evidence="3" id="KW-1185">Reference proteome</keyword>
<dbReference type="AlphaFoldDB" id="A0ABD0XJ16"/>
<dbReference type="Proteomes" id="UP001557470">
    <property type="component" value="Unassembled WGS sequence"/>
</dbReference>